<sequence length="62" mass="7003">MSLARLSTGALIWLAFLTSSNPFESAEIDHNEVIATSTDGRKYIFRLENPEFVRMVEKAKLS</sequence>
<gene>
    <name evidence="2" type="ORF">F1609_22720</name>
</gene>
<comment type="caution">
    <text evidence="2">The sequence shown here is derived from an EMBL/GenBank/DDBJ whole genome shotgun (WGS) entry which is preliminary data.</text>
</comment>
<keyword evidence="1" id="KW-0732">Signal</keyword>
<reference evidence="2 3" key="1">
    <citation type="submission" date="2019-09" db="EMBL/GenBank/DDBJ databases">
        <title>Taxonomy of Antarctic Massilia spp.: description of Massilia rubra sp. nov., Massilia aquatica sp. nov., Massilia mucilaginosa sp. nov., Massilia frigida sp. nov. isolated from streams, lakes and regoliths.</title>
        <authorList>
            <person name="Holochova P."/>
            <person name="Sedlacek I."/>
            <person name="Kralova S."/>
            <person name="Maslanova I."/>
            <person name="Busse H.-J."/>
            <person name="Stankova E."/>
            <person name="Vrbovska V."/>
            <person name="Kovarovic V."/>
            <person name="Bartak M."/>
            <person name="Svec P."/>
            <person name="Pantucek R."/>
        </authorList>
    </citation>
    <scope>NUCLEOTIDE SEQUENCE [LARGE SCALE GENOMIC DNA]</scope>
    <source>
        <strain evidence="2 3">CCM 8693</strain>
    </source>
</reference>
<proteinExistence type="predicted"/>
<evidence type="ECO:0000313" key="2">
    <source>
        <dbReference type="EMBL" id="NHZ42966.1"/>
    </source>
</evidence>
<dbReference type="EMBL" id="VVIW01000016">
    <property type="protein sequence ID" value="NHZ42966.1"/>
    <property type="molecule type" value="Genomic_DNA"/>
</dbReference>
<feature type="signal peptide" evidence="1">
    <location>
        <begin position="1"/>
        <end position="25"/>
    </location>
</feature>
<accession>A0ABX0ML98</accession>
<name>A0ABX0ML98_9BURK</name>
<protein>
    <submittedName>
        <fullName evidence="2">Uncharacterized protein</fullName>
    </submittedName>
</protein>
<dbReference type="Proteomes" id="UP000819052">
    <property type="component" value="Unassembled WGS sequence"/>
</dbReference>
<feature type="chain" id="PRO_5047307842" evidence="1">
    <location>
        <begin position="26"/>
        <end position="62"/>
    </location>
</feature>
<organism evidence="2 3">
    <name type="scientific">Massilia aquatica</name>
    <dbReference type="NCBI Taxonomy" id="2609000"/>
    <lineage>
        <taxon>Bacteria</taxon>
        <taxon>Pseudomonadati</taxon>
        <taxon>Pseudomonadota</taxon>
        <taxon>Betaproteobacteria</taxon>
        <taxon>Burkholderiales</taxon>
        <taxon>Oxalobacteraceae</taxon>
        <taxon>Telluria group</taxon>
        <taxon>Massilia</taxon>
    </lineage>
</organism>
<evidence type="ECO:0000313" key="3">
    <source>
        <dbReference type="Proteomes" id="UP000819052"/>
    </source>
</evidence>
<dbReference type="RefSeq" id="WP_167078960.1">
    <property type="nucleotide sequence ID" value="NZ_VVIW01000016.1"/>
</dbReference>
<evidence type="ECO:0000256" key="1">
    <source>
        <dbReference type="SAM" id="SignalP"/>
    </source>
</evidence>
<keyword evidence="3" id="KW-1185">Reference proteome</keyword>